<keyword evidence="2" id="KW-0732">Signal</keyword>
<dbReference type="Proteomes" id="UP000017200">
    <property type="component" value="Unassembled WGS sequence"/>
</dbReference>
<organism evidence="3">
    <name type="scientific">Microbotryum lychnidis-dioicae (strain p1A1 Lamole / MvSl-1064)</name>
    <name type="common">Anther smut fungus</name>
    <dbReference type="NCBI Taxonomy" id="683840"/>
    <lineage>
        <taxon>Eukaryota</taxon>
        <taxon>Fungi</taxon>
        <taxon>Dikarya</taxon>
        <taxon>Basidiomycota</taxon>
        <taxon>Pucciniomycotina</taxon>
        <taxon>Microbotryomycetes</taxon>
        <taxon>Microbotryales</taxon>
        <taxon>Microbotryaceae</taxon>
        <taxon>Microbotryum</taxon>
    </lineage>
</organism>
<feature type="region of interest" description="Disordered" evidence="1">
    <location>
        <begin position="22"/>
        <end position="42"/>
    </location>
</feature>
<reference evidence="3" key="2">
    <citation type="submission" date="2010-11" db="EMBL/GenBank/DDBJ databases">
        <authorList>
            <consortium name="The Broad Institute Genome Sequencing Platform"/>
            <person name="Earl A."/>
            <person name="Ward D."/>
            <person name="Feldgarden M."/>
            <person name="Gevers D."/>
            <person name="Butler R."/>
            <person name="Young S.K."/>
            <person name="Zeng Q."/>
            <person name="Gargeya S."/>
            <person name="Fitzgerald M."/>
            <person name="Haas B."/>
            <person name="Abouelleil A."/>
            <person name="Alvarado L."/>
            <person name="Arachchi H.M."/>
            <person name="Berlin A."/>
            <person name="Brown A."/>
            <person name="Chapman S.B."/>
            <person name="Chen Z."/>
            <person name="Dunbar C."/>
            <person name="Freedman E."/>
            <person name="Gearin G."/>
            <person name="Gellesch M."/>
            <person name="Goldberg J."/>
            <person name="Griggs A."/>
            <person name="Gujja S."/>
            <person name="Heilman E."/>
            <person name="Heiman D."/>
            <person name="Howarth C."/>
            <person name="Larson L."/>
            <person name="Lui A."/>
            <person name="MacDonald P.J.P."/>
            <person name="Mehta T."/>
            <person name="Montmayeur A."/>
            <person name="Murphy C."/>
            <person name="Neiman D."/>
            <person name="Pearson M."/>
            <person name="Priest M."/>
            <person name="Roberts A."/>
            <person name="Saif S."/>
            <person name="Shea T."/>
            <person name="Shenoy N."/>
            <person name="Sisk P."/>
            <person name="Stolte C."/>
            <person name="Sykes S."/>
            <person name="White J."/>
            <person name="Yandava C."/>
            <person name="Wortman J."/>
            <person name="Nusbaum C."/>
            <person name="Birren B."/>
        </authorList>
    </citation>
    <scope>NUCLEOTIDE SEQUENCE</scope>
    <source>
        <strain evidence="3">P1A1 Lamole</strain>
    </source>
</reference>
<dbReference type="AlphaFoldDB" id="U5HEH9"/>
<evidence type="ECO:0000256" key="1">
    <source>
        <dbReference type="SAM" id="MobiDB-lite"/>
    </source>
</evidence>
<reference evidence="3 5" key="3">
    <citation type="journal article" date="2015" name="BMC Genomics">
        <title>Sex and parasites: genomic and transcriptomic analysis of Microbotryum lychnidis-dioicae, the biotrophic and plant-castrating anther smut fungus.</title>
        <authorList>
            <person name="Perlin M.H."/>
            <person name="Amselem J."/>
            <person name="Fontanillas E."/>
            <person name="Toh S.S."/>
            <person name="Chen Z."/>
            <person name="Goldberg J."/>
            <person name="Duplessis S."/>
            <person name="Henrissat B."/>
            <person name="Young S."/>
            <person name="Zeng Q."/>
            <person name="Aguileta G."/>
            <person name="Petit E."/>
            <person name="Badouin H."/>
            <person name="Andrews J."/>
            <person name="Razeeq D."/>
            <person name="Gabaldon T."/>
            <person name="Quesneville H."/>
            <person name="Giraud T."/>
            <person name="Hood M.E."/>
            <person name="Schultz D.J."/>
            <person name="Cuomo C.A."/>
        </authorList>
    </citation>
    <scope>NUCLEOTIDE SEQUENCE [LARGE SCALE GENOMIC DNA]</scope>
    <source>
        <strain evidence="3">P1A1 Lamole</strain>
        <strain evidence="5">p1A1 Lamole</strain>
    </source>
</reference>
<dbReference type="InParanoid" id="U5HEH9"/>
<gene>
    <name evidence="3" type="ORF">MVLG_05522</name>
</gene>
<reference evidence="5" key="1">
    <citation type="submission" date="2010-11" db="EMBL/GenBank/DDBJ databases">
        <title>The genome sequence of Microbotryum violaceum strain p1A1 Lamole.</title>
        <authorList>
            <person name="Cuomo C."/>
            <person name="Perlin M."/>
            <person name="Young S.K."/>
            <person name="Zeng Q."/>
            <person name="Gargeya S."/>
            <person name="Alvarado L."/>
            <person name="Berlin A."/>
            <person name="Chapman S.B."/>
            <person name="Chen Z."/>
            <person name="Freedman E."/>
            <person name="Gellesch M."/>
            <person name="Goldberg J."/>
            <person name="Griggs A."/>
            <person name="Gujja S."/>
            <person name="Heilman E."/>
            <person name="Heiman D."/>
            <person name="Howarth C."/>
            <person name="Mehta T."/>
            <person name="Neiman D."/>
            <person name="Pearson M."/>
            <person name="Roberts A."/>
            <person name="Saif S."/>
            <person name="Shea T."/>
            <person name="Shenoy N."/>
            <person name="Sisk P."/>
            <person name="Stolte C."/>
            <person name="Sykes S."/>
            <person name="White J."/>
            <person name="Yandava C."/>
            <person name="Haas B."/>
            <person name="Nusbaum C."/>
            <person name="Birren B."/>
        </authorList>
    </citation>
    <scope>NUCLEOTIDE SEQUENCE [LARGE SCALE GENOMIC DNA]</scope>
    <source>
        <strain evidence="5">p1A1 Lamole</strain>
    </source>
</reference>
<protein>
    <submittedName>
        <fullName evidence="3 4">Uncharacterized protein</fullName>
    </submittedName>
</protein>
<feature type="compositionally biased region" description="Basic and acidic residues" evidence="1">
    <location>
        <begin position="22"/>
        <end position="31"/>
    </location>
</feature>
<feature type="signal peptide" evidence="2">
    <location>
        <begin position="1"/>
        <end position="19"/>
    </location>
</feature>
<dbReference type="HOGENOM" id="CLU_2225176_0_0_1"/>
<accession>U5HEH9</accession>
<sequence>MVRFGLVALTCAFATLAAAKNDPEKNKHHDLTPPQEEQDGTPERCFARSLKDVMNSWEPCPEHAESPKLNVSRFLKCACTNENPYGNGTYVDKYFNWLASRASHRQ</sequence>
<dbReference type="EMBL" id="GL541718">
    <property type="protein sequence ID" value="KDE04021.1"/>
    <property type="molecule type" value="Genomic_DNA"/>
</dbReference>
<dbReference type="EMBL" id="AEIJ01000581">
    <property type="status" value="NOT_ANNOTATED_CDS"/>
    <property type="molecule type" value="Genomic_DNA"/>
</dbReference>
<keyword evidence="5" id="KW-1185">Reference proteome</keyword>
<evidence type="ECO:0000256" key="2">
    <source>
        <dbReference type="SAM" id="SignalP"/>
    </source>
</evidence>
<dbReference type="EnsemblFungi" id="MVLG_05522T0">
    <property type="protein sequence ID" value="MVLG_05522T0"/>
    <property type="gene ID" value="MVLG_05522"/>
</dbReference>
<name>U5HEH9_USTV1</name>
<evidence type="ECO:0000313" key="3">
    <source>
        <dbReference type="EMBL" id="KDE04021.1"/>
    </source>
</evidence>
<dbReference type="OrthoDB" id="10451598at2759"/>
<evidence type="ECO:0000313" key="4">
    <source>
        <dbReference type="EnsemblFungi" id="MVLG_05522T0"/>
    </source>
</evidence>
<evidence type="ECO:0000313" key="5">
    <source>
        <dbReference type="Proteomes" id="UP000017200"/>
    </source>
</evidence>
<feature type="chain" id="PRO_5009724590" evidence="2">
    <location>
        <begin position="20"/>
        <end position="106"/>
    </location>
</feature>
<proteinExistence type="predicted"/>
<reference evidence="4" key="4">
    <citation type="submission" date="2015-06" db="UniProtKB">
        <authorList>
            <consortium name="EnsemblFungi"/>
        </authorList>
    </citation>
    <scope>IDENTIFICATION</scope>
</reference>